<keyword evidence="13" id="KW-0472">Membrane</keyword>
<dbReference type="PROSITE" id="PS00086">
    <property type="entry name" value="CYTOCHROME_P450"/>
    <property type="match status" value="1"/>
</dbReference>
<evidence type="ECO:0000256" key="11">
    <source>
        <dbReference type="ARBA" id="ARBA00023004"/>
    </source>
</evidence>
<protein>
    <recommendedName>
        <fullName evidence="18">Cytochrome P450</fullName>
    </recommendedName>
</protein>
<evidence type="ECO:0000256" key="15">
    <source>
        <dbReference type="RuleBase" id="RU000461"/>
    </source>
</evidence>
<evidence type="ECO:0000256" key="2">
    <source>
        <dbReference type="ARBA" id="ARBA00003690"/>
    </source>
</evidence>
<dbReference type="PRINTS" id="PR00465">
    <property type="entry name" value="EP450IV"/>
</dbReference>
<evidence type="ECO:0000313" key="17">
    <source>
        <dbReference type="Proteomes" id="UP000327044"/>
    </source>
</evidence>
<keyword evidence="6 14" id="KW-0349">Heme</keyword>
<dbReference type="PRINTS" id="PR00385">
    <property type="entry name" value="P450"/>
</dbReference>
<dbReference type="InterPro" id="IPR036396">
    <property type="entry name" value="Cyt_P450_sf"/>
</dbReference>
<keyword evidence="17" id="KW-1185">Reference proteome</keyword>
<evidence type="ECO:0000256" key="8">
    <source>
        <dbReference type="ARBA" id="ARBA00022824"/>
    </source>
</evidence>
<dbReference type="Gene3D" id="1.10.630.10">
    <property type="entry name" value="Cytochrome P450"/>
    <property type="match status" value="1"/>
</dbReference>
<keyword evidence="11 14" id="KW-0408">Iron</keyword>
<evidence type="ECO:0000256" key="3">
    <source>
        <dbReference type="ARBA" id="ARBA00004174"/>
    </source>
</evidence>
<comment type="cofactor">
    <cofactor evidence="1 14">
        <name>heme</name>
        <dbReference type="ChEBI" id="CHEBI:30413"/>
    </cofactor>
</comment>
<comment type="subcellular location">
    <subcellularLocation>
        <location evidence="4">Endoplasmic reticulum membrane</location>
        <topology evidence="4">Peripheral membrane protein</topology>
    </subcellularLocation>
    <subcellularLocation>
        <location evidence="3">Microsome membrane</location>
        <topology evidence="3">Peripheral membrane protein</topology>
    </subcellularLocation>
</comment>
<evidence type="ECO:0008006" key="18">
    <source>
        <dbReference type="Google" id="ProtNLM"/>
    </source>
</evidence>
<keyword evidence="7 14" id="KW-0479">Metal-binding</keyword>
<evidence type="ECO:0000256" key="6">
    <source>
        <dbReference type="ARBA" id="ARBA00022617"/>
    </source>
</evidence>
<keyword evidence="8" id="KW-0256">Endoplasmic reticulum</keyword>
<name>A0A5N4AFA8_PHOPY</name>
<dbReference type="GO" id="GO:0020037">
    <property type="term" value="F:heme binding"/>
    <property type="evidence" value="ECO:0007669"/>
    <property type="project" value="InterPro"/>
</dbReference>
<dbReference type="InterPro" id="IPR001128">
    <property type="entry name" value="Cyt_P450"/>
</dbReference>
<dbReference type="FunFam" id="1.10.630.10:FF:000182">
    <property type="entry name" value="Cytochrome P450 3A4"/>
    <property type="match status" value="1"/>
</dbReference>
<dbReference type="PANTHER" id="PTHR24292">
    <property type="entry name" value="CYTOCHROME P450"/>
    <property type="match status" value="1"/>
</dbReference>
<evidence type="ECO:0000256" key="9">
    <source>
        <dbReference type="ARBA" id="ARBA00022848"/>
    </source>
</evidence>
<proteinExistence type="inferred from homology"/>
<organism evidence="16 17">
    <name type="scientific">Photinus pyralis</name>
    <name type="common">Common eastern firefly</name>
    <name type="synonym">Lampyris pyralis</name>
    <dbReference type="NCBI Taxonomy" id="7054"/>
    <lineage>
        <taxon>Eukaryota</taxon>
        <taxon>Metazoa</taxon>
        <taxon>Ecdysozoa</taxon>
        <taxon>Arthropoda</taxon>
        <taxon>Hexapoda</taxon>
        <taxon>Insecta</taxon>
        <taxon>Pterygota</taxon>
        <taxon>Neoptera</taxon>
        <taxon>Endopterygota</taxon>
        <taxon>Coleoptera</taxon>
        <taxon>Polyphaga</taxon>
        <taxon>Elateriformia</taxon>
        <taxon>Elateroidea</taxon>
        <taxon>Lampyridae</taxon>
        <taxon>Lampyrinae</taxon>
        <taxon>Photinus</taxon>
    </lineage>
</organism>
<dbReference type="Proteomes" id="UP000327044">
    <property type="component" value="Unassembled WGS sequence"/>
</dbReference>
<comment type="caution">
    <text evidence="16">The sequence shown here is derived from an EMBL/GenBank/DDBJ whole genome shotgun (WGS) entry which is preliminary data.</text>
</comment>
<sequence length="444" mass="51545">MKQICVKSFDSFTDRPDFIPKSVDPFWKKTLFHREGKDWRDLQLVLSPVFTGRKMRAMFQLMYECSENLAGHFLGESGTTTVEMKDLFTRYTNDATASCFYGIQCDSVKDKRNEFYLMGREAFDFAGLKSIRFFGSKLSPTLIKILRIKFIDDKVKQFFERVTKETIEYRRRTGLVRPDMIQFLTEAQKGRLEYEEDDKNEHSGFAAIEESDVIRSDRTKRMPITDEDIATQVLIFFFGSYDTVSVVFCQLACELVANADVQDKLHKEIDATLKECNGKLTYDSLMNMKYLDMVVSEILRLWPPAVMLVRQCVKAFKINPVFPHEKPYTIQPGDEIIIPSYAIHRNPQYYAKPEQFDPERFNDENKGNIGFCTYQPFGIGPRHCIGNKFALMEVKTGIVSLLSRFQIVPVSKTVIPFVQAKNSIPLRSANDYWFGLRRRDNGFY</sequence>
<dbReference type="AlphaFoldDB" id="A0A5N4AFA8"/>
<dbReference type="CDD" id="cd11056">
    <property type="entry name" value="CYP6-like"/>
    <property type="match status" value="1"/>
</dbReference>
<dbReference type="GO" id="GO:0005789">
    <property type="term" value="C:endoplasmic reticulum membrane"/>
    <property type="evidence" value="ECO:0007669"/>
    <property type="project" value="UniProtKB-SubCell"/>
</dbReference>
<reference evidence="16 17" key="1">
    <citation type="journal article" date="2018" name="Elife">
        <title>Firefly genomes illuminate parallel origins of bioluminescence in beetles.</title>
        <authorList>
            <person name="Fallon T.R."/>
            <person name="Lower S.E."/>
            <person name="Chang C.H."/>
            <person name="Bessho-Uehara M."/>
            <person name="Martin G.J."/>
            <person name="Bewick A.J."/>
            <person name="Behringer M."/>
            <person name="Debat H.J."/>
            <person name="Wong I."/>
            <person name="Day J.C."/>
            <person name="Suvorov A."/>
            <person name="Silva C.J."/>
            <person name="Stanger-Hall K.F."/>
            <person name="Hall D.W."/>
            <person name="Schmitz R.J."/>
            <person name="Nelson D.R."/>
            <person name="Lewis S.M."/>
            <person name="Shigenobu S."/>
            <person name="Bybee S.M."/>
            <person name="Larracuente A.M."/>
            <person name="Oba Y."/>
            <person name="Weng J.K."/>
        </authorList>
    </citation>
    <scope>NUCLEOTIDE SEQUENCE [LARGE SCALE GENOMIC DNA]</scope>
    <source>
        <strain evidence="16">1611_PpyrPB1</strain>
        <tissue evidence="16">Whole body</tissue>
    </source>
</reference>
<dbReference type="InterPro" id="IPR050476">
    <property type="entry name" value="Insect_CytP450_Detox"/>
</dbReference>
<evidence type="ECO:0000256" key="14">
    <source>
        <dbReference type="PIRSR" id="PIRSR602403-1"/>
    </source>
</evidence>
<dbReference type="EMBL" id="VVIM01000007">
    <property type="protein sequence ID" value="KAB0796013.1"/>
    <property type="molecule type" value="Genomic_DNA"/>
</dbReference>
<dbReference type="GO" id="GO:0016705">
    <property type="term" value="F:oxidoreductase activity, acting on paired donors, with incorporation or reduction of molecular oxygen"/>
    <property type="evidence" value="ECO:0007669"/>
    <property type="project" value="InterPro"/>
</dbReference>
<accession>A0A5N4AFA8</accession>
<dbReference type="GO" id="GO:0004497">
    <property type="term" value="F:monooxygenase activity"/>
    <property type="evidence" value="ECO:0007669"/>
    <property type="project" value="UniProtKB-KW"/>
</dbReference>
<dbReference type="SUPFAM" id="SSF48264">
    <property type="entry name" value="Cytochrome P450"/>
    <property type="match status" value="1"/>
</dbReference>
<evidence type="ECO:0000256" key="1">
    <source>
        <dbReference type="ARBA" id="ARBA00001971"/>
    </source>
</evidence>
<dbReference type="InParanoid" id="A0A5N4AFA8"/>
<comment type="similarity">
    <text evidence="5 15">Belongs to the cytochrome P450 family.</text>
</comment>
<evidence type="ECO:0000313" key="16">
    <source>
        <dbReference type="EMBL" id="KAB0796013.1"/>
    </source>
</evidence>
<evidence type="ECO:0000256" key="13">
    <source>
        <dbReference type="ARBA" id="ARBA00023136"/>
    </source>
</evidence>
<dbReference type="InterPro" id="IPR017972">
    <property type="entry name" value="Cyt_P450_CS"/>
</dbReference>
<dbReference type="InterPro" id="IPR002403">
    <property type="entry name" value="Cyt_P450_E_grp-IV"/>
</dbReference>
<keyword evidence="10 15" id="KW-0560">Oxidoreductase</keyword>
<evidence type="ECO:0000256" key="10">
    <source>
        <dbReference type="ARBA" id="ARBA00023002"/>
    </source>
</evidence>
<dbReference type="PANTHER" id="PTHR24292:SF54">
    <property type="entry name" value="CYP9F3-RELATED"/>
    <property type="match status" value="1"/>
</dbReference>
<evidence type="ECO:0000256" key="7">
    <source>
        <dbReference type="ARBA" id="ARBA00022723"/>
    </source>
</evidence>
<evidence type="ECO:0000256" key="4">
    <source>
        <dbReference type="ARBA" id="ARBA00004406"/>
    </source>
</evidence>
<keyword evidence="12 15" id="KW-0503">Monooxygenase</keyword>
<evidence type="ECO:0000256" key="5">
    <source>
        <dbReference type="ARBA" id="ARBA00010617"/>
    </source>
</evidence>
<keyword evidence="9" id="KW-0492">Microsome</keyword>
<dbReference type="GO" id="GO:0005506">
    <property type="term" value="F:iron ion binding"/>
    <property type="evidence" value="ECO:0007669"/>
    <property type="project" value="InterPro"/>
</dbReference>
<gene>
    <name evidence="16" type="ORF">PPYR_10074</name>
</gene>
<comment type="function">
    <text evidence="2">May be involved in the metabolism of insect hormones and in the breakdown of synthetic insecticides.</text>
</comment>
<dbReference type="Pfam" id="PF00067">
    <property type="entry name" value="p450"/>
    <property type="match status" value="1"/>
</dbReference>
<feature type="binding site" description="axial binding residue" evidence="14">
    <location>
        <position position="384"/>
    </location>
    <ligand>
        <name>heme</name>
        <dbReference type="ChEBI" id="CHEBI:30413"/>
    </ligand>
    <ligandPart>
        <name>Fe</name>
        <dbReference type="ChEBI" id="CHEBI:18248"/>
    </ligandPart>
</feature>
<evidence type="ECO:0000256" key="12">
    <source>
        <dbReference type="ARBA" id="ARBA00023033"/>
    </source>
</evidence>